<protein>
    <submittedName>
        <fullName evidence="7">Antiholin-like protein LrgA</fullName>
    </submittedName>
</protein>
<dbReference type="AlphaFoldDB" id="A0A011QIS2"/>
<keyword evidence="3 6" id="KW-0812">Transmembrane</keyword>
<proteinExistence type="predicted"/>
<evidence type="ECO:0000256" key="6">
    <source>
        <dbReference type="SAM" id="Phobius"/>
    </source>
</evidence>
<dbReference type="PANTHER" id="PTHR33931:SF2">
    <property type="entry name" value="HOLIN-LIKE PROTEIN CIDA"/>
    <property type="match status" value="1"/>
</dbReference>
<dbReference type="Pfam" id="PF03788">
    <property type="entry name" value="LrgA"/>
    <property type="match status" value="1"/>
</dbReference>
<evidence type="ECO:0000313" key="8">
    <source>
        <dbReference type="Proteomes" id="UP000022141"/>
    </source>
</evidence>
<dbReference type="PANTHER" id="PTHR33931">
    <property type="entry name" value="HOLIN-LIKE PROTEIN CIDA-RELATED"/>
    <property type="match status" value="1"/>
</dbReference>
<dbReference type="InterPro" id="IPR005538">
    <property type="entry name" value="LrgA/CidA"/>
</dbReference>
<evidence type="ECO:0000256" key="4">
    <source>
        <dbReference type="ARBA" id="ARBA00022989"/>
    </source>
</evidence>
<evidence type="ECO:0000256" key="5">
    <source>
        <dbReference type="ARBA" id="ARBA00023136"/>
    </source>
</evidence>
<keyword evidence="5 6" id="KW-0472">Membrane</keyword>
<evidence type="ECO:0000313" key="7">
    <source>
        <dbReference type="EMBL" id="EXI89247.1"/>
    </source>
</evidence>
<keyword evidence="2" id="KW-1003">Cell membrane</keyword>
<dbReference type="EMBL" id="JEMY01000017">
    <property type="protein sequence ID" value="EXI89247.1"/>
    <property type="molecule type" value="Genomic_DNA"/>
</dbReference>
<dbReference type="GO" id="GO:0005886">
    <property type="term" value="C:plasma membrane"/>
    <property type="evidence" value="ECO:0007669"/>
    <property type="project" value="UniProtKB-SubCell"/>
</dbReference>
<keyword evidence="4 6" id="KW-1133">Transmembrane helix</keyword>
<comment type="caution">
    <text evidence="7">The sequence shown here is derived from an EMBL/GenBank/DDBJ whole genome shotgun (WGS) entry which is preliminary data.</text>
</comment>
<evidence type="ECO:0000256" key="2">
    <source>
        <dbReference type="ARBA" id="ARBA00022475"/>
    </source>
</evidence>
<name>A0A011QIS2_ACCRE</name>
<feature type="transmembrane region" description="Helical" evidence="6">
    <location>
        <begin position="57"/>
        <end position="77"/>
    </location>
</feature>
<dbReference type="Proteomes" id="UP000022141">
    <property type="component" value="Unassembled WGS sequence"/>
</dbReference>
<feature type="transmembrane region" description="Helical" evidence="6">
    <location>
        <begin position="29"/>
        <end position="45"/>
    </location>
</feature>
<dbReference type="STRING" id="1454004.AW11_01570"/>
<evidence type="ECO:0000256" key="3">
    <source>
        <dbReference type="ARBA" id="ARBA00022692"/>
    </source>
</evidence>
<comment type="subcellular location">
    <subcellularLocation>
        <location evidence="1">Cell membrane</location>
        <topology evidence="1">Multi-pass membrane protein</topology>
    </subcellularLocation>
</comment>
<organism evidence="7 8">
    <name type="scientific">Accumulibacter regalis</name>
    <dbReference type="NCBI Taxonomy" id="522306"/>
    <lineage>
        <taxon>Bacteria</taxon>
        <taxon>Pseudomonadati</taxon>
        <taxon>Pseudomonadota</taxon>
        <taxon>Betaproteobacteria</taxon>
        <taxon>Candidatus Accumulibacter</taxon>
    </lineage>
</organism>
<dbReference type="PATRIC" id="fig|1454004.3.peg.1619"/>
<sequence>MIGAITLLLVFQLIGEIFARTLALPIPGPVIGMALLFAALVARGGPSGELRNAAQGLLQHLSLLFVPAGTGVMLHFQRMSDEWLALALSLLGSTLITIAVTALTLRVLSRRRDLQSDAP</sequence>
<feature type="transmembrane region" description="Helical" evidence="6">
    <location>
        <begin position="83"/>
        <end position="105"/>
    </location>
</feature>
<dbReference type="eggNOG" id="COG1380">
    <property type="taxonomic scope" value="Bacteria"/>
</dbReference>
<gene>
    <name evidence="7" type="primary">lrgA</name>
    <name evidence="7" type="ORF">AW11_01570</name>
</gene>
<keyword evidence="8" id="KW-1185">Reference proteome</keyword>
<accession>A0A011QIS2</accession>
<reference evidence="7" key="1">
    <citation type="submission" date="2014-02" db="EMBL/GenBank/DDBJ databases">
        <title>Expanding our view of genomic diversity in Candidatus Accumulibacter clades.</title>
        <authorList>
            <person name="Skennerton C.T."/>
            <person name="Barr J.J."/>
            <person name="Slater F.R."/>
            <person name="Bond P.L."/>
            <person name="Tyson G.W."/>
        </authorList>
    </citation>
    <scope>NUCLEOTIDE SEQUENCE [LARGE SCALE GENOMIC DNA]</scope>
</reference>
<evidence type="ECO:0000256" key="1">
    <source>
        <dbReference type="ARBA" id="ARBA00004651"/>
    </source>
</evidence>